<feature type="compositionally biased region" description="Low complexity" evidence="1">
    <location>
        <begin position="183"/>
        <end position="204"/>
    </location>
</feature>
<dbReference type="EMBL" id="ABLOKC030000012">
    <property type="protein sequence ID" value="EML1471882.1"/>
    <property type="molecule type" value="Genomic_DNA"/>
</dbReference>
<organism evidence="3">
    <name type="scientific">Pluralibacter gergoviae</name>
    <name type="common">Enterobacter gergoviae</name>
    <dbReference type="NCBI Taxonomy" id="61647"/>
    <lineage>
        <taxon>Bacteria</taxon>
        <taxon>Pseudomonadati</taxon>
        <taxon>Pseudomonadota</taxon>
        <taxon>Gammaproteobacteria</taxon>
        <taxon>Enterobacterales</taxon>
        <taxon>Enterobacteriaceae</taxon>
        <taxon>Pluralibacter</taxon>
    </lineage>
</organism>
<dbReference type="Pfam" id="PF21821">
    <property type="entry name" value="Dit_like"/>
    <property type="match status" value="1"/>
</dbReference>
<feature type="region of interest" description="Disordered" evidence="1">
    <location>
        <begin position="183"/>
        <end position="213"/>
    </location>
</feature>
<dbReference type="AlphaFoldDB" id="A0AAI9DL96"/>
<comment type="caution">
    <text evidence="3">The sequence shown here is derived from an EMBL/GenBank/DDBJ whole genome shotgun (WGS) entry which is preliminary data.</text>
</comment>
<protein>
    <recommendedName>
        <fullName evidence="2">Dit-like phage tail protein N-terminal domain-containing protein</fullName>
    </recommendedName>
</protein>
<proteinExistence type="predicted"/>
<accession>A0AAI9DL96</accession>
<evidence type="ECO:0000313" key="3">
    <source>
        <dbReference type="EMBL" id="EML1471882.1"/>
    </source>
</evidence>
<sequence length="213" mass="22419">MAITGIFTKTRPQIGGLYFDAWIEESTELNTTVSAYTLENATAAHDNAVTQPLKLTMTVAVSDNWFKALLGQQSGMNSMLAEIGAGITVGAAASILSGGAAGLAGIAASIGTSIYAGASRSQSLLDEIRELQRNHTLFNVVSSKGGEYKNCIITATRQQSKRENEGGLELVVEMMQLNILNTNNSRTNNNLPAGDTAATQGQTTESFGEVVAQ</sequence>
<feature type="domain" description="Dit-like phage tail protein N-terminal" evidence="2">
    <location>
        <begin position="19"/>
        <end position="183"/>
    </location>
</feature>
<evidence type="ECO:0000256" key="1">
    <source>
        <dbReference type="SAM" id="MobiDB-lite"/>
    </source>
</evidence>
<gene>
    <name evidence="3" type="ORF">QEG54_002621</name>
</gene>
<name>A0AAI9DL96_PLUGE</name>
<reference evidence="3" key="1">
    <citation type="submission" date="2024-02" db="EMBL/GenBank/DDBJ databases">
        <authorList>
            <consortium name="Clinical and Environmental Microbiology Branch: Whole genome sequencing antimicrobial resistance pathogens in the healthcare setting"/>
        </authorList>
    </citation>
    <scope>NUCLEOTIDE SEQUENCE</scope>
    <source>
        <strain evidence="3">2021DK-00143</strain>
    </source>
</reference>
<evidence type="ECO:0000259" key="2">
    <source>
        <dbReference type="Pfam" id="PF21821"/>
    </source>
</evidence>
<dbReference type="InterPro" id="IPR048494">
    <property type="entry name" value="Dit-like_N"/>
</dbReference>